<name>D6THW2_KTERA</name>
<dbReference type="AlphaFoldDB" id="D6THW2"/>
<dbReference type="STRING" id="485913.Krac_12574"/>
<dbReference type="FunCoup" id="D6THW2">
    <property type="interactions" value="1"/>
</dbReference>
<dbReference type="InterPro" id="IPR034660">
    <property type="entry name" value="DinB/YfiT-like"/>
</dbReference>
<organism evidence="2 3">
    <name type="scientific">Ktedonobacter racemifer DSM 44963</name>
    <dbReference type="NCBI Taxonomy" id="485913"/>
    <lineage>
        <taxon>Bacteria</taxon>
        <taxon>Bacillati</taxon>
        <taxon>Chloroflexota</taxon>
        <taxon>Ktedonobacteria</taxon>
        <taxon>Ktedonobacterales</taxon>
        <taxon>Ktedonobacteraceae</taxon>
        <taxon>Ktedonobacter</taxon>
    </lineage>
</organism>
<sequence>MSTTPSTLASAVVAGWKEYQEQLIVTLRTLAPEQLAIRAGSDLRPVGEIAAHIVEGRVSWLFSVLKEGDAEIASLAEWEAGTTRSVAEYTRALEATWKLVEDVLACWTPEELAESIILPWIGPKYPITRAWVIWHILEHDLHHGGEISHSLGSHGLAIELPPPPPKDL</sequence>
<dbReference type="InterPro" id="IPR024775">
    <property type="entry name" value="DinB-like"/>
</dbReference>
<dbReference type="Proteomes" id="UP000004508">
    <property type="component" value="Unassembled WGS sequence"/>
</dbReference>
<protein>
    <recommendedName>
        <fullName evidence="1">DinB-like domain-containing protein</fullName>
    </recommendedName>
</protein>
<dbReference type="SUPFAM" id="SSF109854">
    <property type="entry name" value="DinB/YfiT-like putative metalloenzymes"/>
    <property type="match status" value="1"/>
</dbReference>
<comment type="caution">
    <text evidence="2">The sequence shown here is derived from an EMBL/GenBank/DDBJ whole genome shotgun (WGS) entry which is preliminary data.</text>
</comment>
<dbReference type="RefSeq" id="WP_007908703.1">
    <property type="nucleotide sequence ID" value="NZ_ADVG01000001.1"/>
</dbReference>
<reference evidence="2 3" key="1">
    <citation type="journal article" date="2011" name="Stand. Genomic Sci.">
        <title>Non-contiguous finished genome sequence and contextual data of the filamentous soil bacterium Ktedonobacter racemifer type strain (SOSP1-21).</title>
        <authorList>
            <person name="Chang Y.J."/>
            <person name="Land M."/>
            <person name="Hauser L."/>
            <person name="Chertkov O."/>
            <person name="Del Rio T.G."/>
            <person name="Nolan M."/>
            <person name="Copeland A."/>
            <person name="Tice H."/>
            <person name="Cheng J.F."/>
            <person name="Lucas S."/>
            <person name="Han C."/>
            <person name="Goodwin L."/>
            <person name="Pitluck S."/>
            <person name="Ivanova N."/>
            <person name="Ovchinikova G."/>
            <person name="Pati A."/>
            <person name="Chen A."/>
            <person name="Palaniappan K."/>
            <person name="Mavromatis K."/>
            <person name="Liolios K."/>
            <person name="Brettin T."/>
            <person name="Fiebig A."/>
            <person name="Rohde M."/>
            <person name="Abt B."/>
            <person name="Goker M."/>
            <person name="Detter J.C."/>
            <person name="Woyke T."/>
            <person name="Bristow J."/>
            <person name="Eisen J.A."/>
            <person name="Markowitz V."/>
            <person name="Hugenholtz P."/>
            <person name="Kyrpides N.C."/>
            <person name="Klenk H.P."/>
            <person name="Lapidus A."/>
        </authorList>
    </citation>
    <scope>NUCLEOTIDE SEQUENCE [LARGE SCALE GENOMIC DNA]</scope>
    <source>
        <strain evidence="3">DSM 44963</strain>
    </source>
</reference>
<keyword evidence="3" id="KW-1185">Reference proteome</keyword>
<gene>
    <name evidence="2" type="ORF">Krac_12574</name>
</gene>
<evidence type="ECO:0000313" key="3">
    <source>
        <dbReference type="Proteomes" id="UP000004508"/>
    </source>
</evidence>
<dbReference type="Gene3D" id="1.20.120.450">
    <property type="entry name" value="dinb family like domain"/>
    <property type="match status" value="1"/>
</dbReference>
<evidence type="ECO:0000313" key="2">
    <source>
        <dbReference type="EMBL" id="EFH90932.1"/>
    </source>
</evidence>
<evidence type="ECO:0000259" key="1">
    <source>
        <dbReference type="Pfam" id="PF12867"/>
    </source>
</evidence>
<accession>D6THW2</accession>
<proteinExistence type="predicted"/>
<dbReference type="EMBL" id="ADVG01000001">
    <property type="protein sequence ID" value="EFH90932.1"/>
    <property type="molecule type" value="Genomic_DNA"/>
</dbReference>
<dbReference type="InParanoid" id="D6THW2"/>
<dbReference type="OrthoDB" id="157719at2"/>
<dbReference type="Pfam" id="PF12867">
    <property type="entry name" value="DinB_2"/>
    <property type="match status" value="1"/>
</dbReference>
<feature type="domain" description="DinB-like" evidence="1">
    <location>
        <begin position="21"/>
        <end position="147"/>
    </location>
</feature>